<keyword evidence="7" id="KW-1185">Reference proteome</keyword>
<feature type="DNA-binding region" description="H-T-H motif" evidence="4">
    <location>
        <begin position="43"/>
        <end position="62"/>
    </location>
</feature>
<sequence length="206" mass="22315">MLDPSDVEPAPPSLQQARKAFARGHICDAARDLFFRHGYAATTFEQIAKAAGTRRTTLYSHFTDKAEILEAIGLDYYAGLGRIIETLPGPVPDRAAIDKWIADLVAFVVSQKTPATLLIGLGVGHDTPSVVQKVSQSFQDALAARFPAFARAEQPGPEHAYVRALSKIILRELGLGCLEAAREDGDGCALLGIVADMFEKFVRDYA</sequence>
<proteinExistence type="predicted"/>
<dbReference type="Gene3D" id="1.10.357.10">
    <property type="entry name" value="Tetracycline Repressor, domain 2"/>
    <property type="match status" value="1"/>
</dbReference>
<evidence type="ECO:0000313" key="6">
    <source>
        <dbReference type="EMBL" id="MDO6414472.1"/>
    </source>
</evidence>
<reference evidence="6" key="1">
    <citation type="submission" date="2023-07" db="EMBL/GenBank/DDBJ databases">
        <authorList>
            <person name="Kim M."/>
        </authorList>
    </citation>
    <scope>NUCLEOTIDE SEQUENCE</scope>
    <source>
        <strain evidence="6">BIUV-7</strain>
    </source>
</reference>
<keyword evidence="1" id="KW-0805">Transcription regulation</keyword>
<accession>A0ABT8Y816</accession>
<evidence type="ECO:0000256" key="3">
    <source>
        <dbReference type="ARBA" id="ARBA00023163"/>
    </source>
</evidence>
<evidence type="ECO:0000313" key="7">
    <source>
        <dbReference type="Proteomes" id="UP001169764"/>
    </source>
</evidence>
<gene>
    <name evidence="6" type="ORF">Q4F19_08780</name>
</gene>
<dbReference type="PANTHER" id="PTHR30055">
    <property type="entry name" value="HTH-TYPE TRANSCRIPTIONAL REGULATOR RUTR"/>
    <property type="match status" value="1"/>
</dbReference>
<evidence type="ECO:0000256" key="1">
    <source>
        <dbReference type="ARBA" id="ARBA00023015"/>
    </source>
</evidence>
<evidence type="ECO:0000256" key="4">
    <source>
        <dbReference type="PROSITE-ProRule" id="PRU00335"/>
    </source>
</evidence>
<evidence type="ECO:0000256" key="2">
    <source>
        <dbReference type="ARBA" id="ARBA00023125"/>
    </source>
</evidence>
<dbReference type="Proteomes" id="UP001169764">
    <property type="component" value="Unassembled WGS sequence"/>
</dbReference>
<dbReference type="SUPFAM" id="SSF46689">
    <property type="entry name" value="Homeodomain-like"/>
    <property type="match status" value="1"/>
</dbReference>
<organism evidence="6 7">
    <name type="scientific">Sphingomonas natans</name>
    <dbReference type="NCBI Taxonomy" id="3063330"/>
    <lineage>
        <taxon>Bacteria</taxon>
        <taxon>Pseudomonadati</taxon>
        <taxon>Pseudomonadota</taxon>
        <taxon>Alphaproteobacteria</taxon>
        <taxon>Sphingomonadales</taxon>
        <taxon>Sphingomonadaceae</taxon>
        <taxon>Sphingomonas</taxon>
    </lineage>
</organism>
<keyword evidence="3" id="KW-0804">Transcription</keyword>
<name>A0ABT8Y816_9SPHN</name>
<comment type="caution">
    <text evidence="6">The sequence shown here is derived from an EMBL/GenBank/DDBJ whole genome shotgun (WGS) entry which is preliminary data.</text>
</comment>
<dbReference type="PRINTS" id="PR00455">
    <property type="entry name" value="HTHTETR"/>
</dbReference>
<dbReference type="RefSeq" id="WP_303541653.1">
    <property type="nucleotide sequence ID" value="NZ_JAUOTP010000003.1"/>
</dbReference>
<feature type="domain" description="HTH tetR-type" evidence="5">
    <location>
        <begin position="20"/>
        <end position="80"/>
    </location>
</feature>
<protein>
    <submittedName>
        <fullName evidence="6">TetR/AcrR family transcriptional regulator</fullName>
    </submittedName>
</protein>
<dbReference type="PANTHER" id="PTHR30055:SF234">
    <property type="entry name" value="HTH-TYPE TRANSCRIPTIONAL REGULATOR BETI"/>
    <property type="match status" value="1"/>
</dbReference>
<dbReference type="EMBL" id="JAUOTP010000003">
    <property type="protein sequence ID" value="MDO6414472.1"/>
    <property type="molecule type" value="Genomic_DNA"/>
</dbReference>
<dbReference type="Pfam" id="PF00440">
    <property type="entry name" value="TetR_N"/>
    <property type="match status" value="1"/>
</dbReference>
<evidence type="ECO:0000259" key="5">
    <source>
        <dbReference type="PROSITE" id="PS50977"/>
    </source>
</evidence>
<dbReference type="PROSITE" id="PS50977">
    <property type="entry name" value="HTH_TETR_2"/>
    <property type="match status" value="1"/>
</dbReference>
<dbReference type="InterPro" id="IPR001647">
    <property type="entry name" value="HTH_TetR"/>
</dbReference>
<keyword evidence="2 4" id="KW-0238">DNA-binding</keyword>
<dbReference type="InterPro" id="IPR050109">
    <property type="entry name" value="HTH-type_TetR-like_transc_reg"/>
</dbReference>
<dbReference type="InterPro" id="IPR009057">
    <property type="entry name" value="Homeodomain-like_sf"/>
</dbReference>